<dbReference type="InterPro" id="IPR036397">
    <property type="entry name" value="RNaseH_sf"/>
</dbReference>
<gene>
    <name evidence="2" type="ORF">A2U01_0010883</name>
</gene>
<evidence type="ECO:0000313" key="3">
    <source>
        <dbReference type="Proteomes" id="UP000265520"/>
    </source>
</evidence>
<evidence type="ECO:0000313" key="2">
    <source>
        <dbReference type="EMBL" id="MCH89977.1"/>
    </source>
</evidence>
<dbReference type="SUPFAM" id="SSF53098">
    <property type="entry name" value="Ribonuclease H-like"/>
    <property type="match status" value="1"/>
</dbReference>
<dbReference type="InterPro" id="IPR001584">
    <property type="entry name" value="Integrase_cat-core"/>
</dbReference>
<dbReference type="EMBL" id="LXQA010017337">
    <property type="protein sequence ID" value="MCH89977.1"/>
    <property type="molecule type" value="Genomic_DNA"/>
</dbReference>
<dbReference type="GO" id="GO:0003676">
    <property type="term" value="F:nucleic acid binding"/>
    <property type="evidence" value="ECO:0007669"/>
    <property type="project" value="InterPro"/>
</dbReference>
<dbReference type="Gene3D" id="1.10.340.70">
    <property type="match status" value="1"/>
</dbReference>
<dbReference type="InterPro" id="IPR056924">
    <property type="entry name" value="SH3_Tf2-1"/>
</dbReference>
<feature type="non-terminal residue" evidence="2">
    <location>
        <position position="403"/>
    </location>
</feature>
<sequence>MYQDLKKLFWWQGMKKDVAEFVYACLICQKSKVEHQKPSDLLQPMFVPEWEWDSITMDFVSGLPKTTKGNDCIWVIVDRLTKSAHFIAFKTGTLIPKLAEIYVDQIVRLHGIPSSIVSDRDPRFTSRFWESLQEAVGTKLRTSSAYHPQTDGQSERTIQLLEDLLRACVLENGGNWDSWLSLIEFTYNNSFHSSIGMAPFEALYGRRCRTPLCWYESGENVVLGPEIVQQTTKKIWMIQEKMKASQSRQKNYHDKRRKDVEFKEGDHVFLRVSPTTGIGRALRSRKLTPRFIGPYQILGRVGNVAYRIALPPSLSNLHNVFHVSQLRKYVPDPSHVLEVDDIQFRENLTVETVPLRIEDKQVKRLRNKEVVSVKVMWGGPVGEHVTWELENKMKESYPWLFPS</sequence>
<dbReference type="Proteomes" id="UP000265520">
    <property type="component" value="Unassembled WGS sequence"/>
</dbReference>
<proteinExistence type="predicted"/>
<feature type="domain" description="Integrase catalytic" evidence="1">
    <location>
        <begin position="40"/>
        <end position="207"/>
    </location>
</feature>
<organism evidence="2 3">
    <name type="scientific">Trifolium medium</name>
    <dbReference type="NCBI Taxonomy" id="97028"/>
    <lineage>
        <taxon>Eukaryota</taxon>
        <taxon>Viridiplantae</taxon>
        <taxon>Streptophyta</taxon>
        <taxon>Embryophyta</taxon>
        <taxon>Tracheophyta</taxon>
        <taxon>Spermatophyta</taxon>
        <taxon>Magnoliopsida</taxon>
        <taxon>eudicotyledons</taxon>
        <taxon>Gunneridae</taxon>
        <taxon>Pentapetalae</taxon>
        <taxon>rosids</taxon>
        <taxon>fabids</taxon>
        <taxon>Fabales</taxon>
        <taxon>Fabaceae</taxon>
        <taxon>Papilionoideae</taxon>
        <taxon>50 kb inversion clade</taxon>
        <taxon>NPAAA clade</taxon>
        <taxon>Hologalegina</taxon>
        <taxon>IRL clade</taxon>
        <taxon>Trifolieae</taxon>
        <taxon>Trifolium</taxon>
    </lineage>
</organism>
<accession>A0A392MR44</accession>
<keyword evidence="3" id="KW-1185">Reference proteome</keyword>
<dbReference type="InterPro" id="IPR012337">
    <property type="entry name" value="RNaseH-like_sf"/>
</dbReference>
<dbReference type="AlphaFoldDB" id="A0A392MR44"/>
<dbReference type="PROSITE" id="PS50994">
    <property type="entry name" value="INTEGRASE"/>
    <property type="match status" value="1"/>
</dbReference>
<dbReference type="GO" id="GO:0015074">
    <property type="term" value="P:DNA integration"/>
    <property type="evidence" value="ECO:0007669"/>
    <property type="project" value="InterPro"/>
</dbReference>
<protein>
    <submittedName>
        <fullName evidence="2">Retrotransposon protein</fullName>
    </submittedName>
</protein>
<dbReference type="Pfam" id="PF24626">
    <property type="entry name" value="SH3_Tf2-1"/>
    <property type="match status" value="1"/>
</dbReference>
<dbReference type="Pfam" id="PF17921">
    <property type="entry name" value="Integrase_H2C2"/>
    <property type="match status" value="1"/>
</dbReference>
<dbReference type="Gene3D" id="3.30.420.10">
    <property type="entry name" value="Ribonuclease H-like superfamily/Ribonuclease H"/>
    <property type="match status" value="1"/>
</dbReference>
<reference evidence="2 3" key="1">
    <citation type="journal article" date="2018" name="Front. Plant Sci.">
        <title>Red Clover (Trifolium pratense) and Zigzag Clover (T. medium) - A Picture of Genomic Similarities and Differences.</title>
        <authorList>
            <person name="Dluhosova J."/>
            <person name="Istvanek J."/>
            <person name="Nedelnik J."/>
            <person name="Repkova J."/>
        </authorList>
    </citation>
    <scope>NUCLEOTIDE SEQUENCE [LARGE SCALE GENOMIC DNA]</scope>
    <source>
        <strain evidence="3">cv. 10/8</strain>
        <tissue evidence="2">Leaf</tissue>
    </source>
</reference>
<dbReference type="PANTHER" id="PTHR45835">
    <property type="entry name" value="YALI0A06105P"/>
    <property type="match status" value="1"/>
</dbReference>
<dbReference type="InterPro" id="IPR041588">
    <property type="entry name" value="Integrase_H2C2"/>
</dbReference>
<evidence type="ECO:0000259" key="1">
    <source>
        <dbReference type="PROSITE" id="PS50994"/>
    </source>
</evidence>
<name>A0A392MR44_9FABA</name>
<dbReference type="PANTHER" id="PTHR45835:SF99">
    <property type="entry name" value="CHROMO DOMAIN-CONTAINING PROTEIN-RELATED"/>
    <property type="match status" value="1"/>
</dbReference>
<comment type="caution">
    <text evidence="2">The sequence shown here is derived from an EMBL/GenBank/DDBJ whole genome shotgun (WGS) entry which is preliminary data.</text>
</comment>